<evidence type="ECO:0000256" key="11">
    <source>
        <dbReference type="ARBA" id="ARBA00083685"/>
    </source>
</evidence>
<evidence type="ECO:0000256" key="12">
    <source>
        <dbReference type="PROSITE-ProRule" id="PRU00042"/>
    </source>
</evidence>
<feature type="domain" description="C2H2-type" evidence="14">
    <location>
        <begin position="366"/>
        <end position="393"/>
    </location>
</feature>
<evidence type="ECO:0000256" key="10">
    <source>
        <dbReference type="ARBA" id="ARBA00071743"/>
    </source>
</evidence>
<dbReference type="SMART" id="SM00355">
    <property type="entry name" value="ZnF_C2H2"/>
    <property type="match status" value="5"/>
</dbReference>
<dbReference type="GO" id="GO:2000177">
    <property type="term" value="P:regulation of neural precursor cell proliferation"/>
    <property type="evidence" value="ECO:0007669"/>
    <property type="project" value="UniProtKB-ARBA"/>
</dbReference>
<comment type="subunit">
    <text evidence="9">Interacts (via SNAG domain) with LIMD1 (via LIM domains), WTIP (via LIM domains) and AJUBA (via LIM domains).</text>
</comment>
<dbReference type="GO" id="GO:0045944">
    <property type="term" value="P:positive regulation of transcription by RNA polymerase II"/>
    <property type="evidence" value="ECO:0007669"/>
    <property type="project" value="UniProtKB-ARBA"/>
</dbReference>
<feature type="domain" description="C2H2-type" evidence="14">
    <location>
        <begin position="394"/>
        <end position="413"/>
    </location>
</feature>
<evidence type="ECO:0000256" key="8">
    <source>
        <dbReference type="ARBA" id="ARBA00037948"/>
    </source>
</evidence>
<dbReference type="EMBL" id="JANEYF010000351">
    <property type="protein sequence ID" value="KAJ8970443.1"/>
    <property type="molecule type" value="Genomic_DNA"/>
</dbReference>
<dbReference type="GO" id="GO:0007417">
    <property type="term" value="P:central nervous system development"/>
    <property type="evidence" value="ECO:0007669"/>
    <property type="project" value="UniProtKB-ARBA"/>
</dbReference>
<feature type="domain" description="C2H2-type" evidence="14">
    <location>
        <begin position="338"/>
        <end position="365"/>
    </location>
</feature>
<dbReference type="PANTHER" id="PTHR24388">
    <property type="entry name" value="ZINC FINGER PROTEIN"/>
    <property type="match status" value="1"/>
</dbReference>
<evidence type="ECO:0000256" key="1">
    <source>
        <dbReference type="ARBA" id="ARBA00004123"/>
    </source>
</evidence>
<keyword evidence="7" id="KW-0539">Nucleus</keyword>
<evidence type="ECO:0000259" key="14">
    <source>
        <dbReference type="PROSITE" id="PS50157"/>
    </source>
</evidence>
<dbReference type="GO" id="GO:0000978">
    <property type="term" value="F:RNA polymerase II cis-regulatory region sequence-specific DNA binding"/>
    <property type="evidence" value="ECO:0007669"/>
    <property type="project" value="TreeGrafter"/>
</dbReference>
<organism evidence="15 16">
    <name type="scientific">Rhamnusium bicolor</name>
    <dbReference type="NCBI Taxonomy" id="1586634"/>
    <lineage>
        <taxon>Eukaryota</taxon>
        <taxon>Metazoa</taxon>
        <taxon>Ecdysozoa</taxon>
        <taxon>Arthropoda</taxon>
        <taxon>Hexapoda</taxon>
        <taxon>Insecta</taxon>
        <taxon>Pterygota</taxon>
        <taxon>Neoptera</taxon>
        <taxon>Endopterygota</taxon>
        <taxon>Coleoptera</taxon>
        <taxon>Polyphaga</taxon>
        <taxon>Cucujiformia</taxon>
        <taxon>Chrysomeloidea</taxon>
        <taxon>Cerambycidae</taxon>
        <taxon>Lepturinae</taxon>
        <taxon>Rhagiini</taxon>
        <taxon>Rhamnusium</taxon>
    </lineage>
</organism>
<dbReference type="FunFam" id="3.30.160.60:FF:000207">
    <property type="entry name" value="zinc finger protein SNAI2"/>
    <property type="match status" value="1"/>
</dbReference>
<dbReference type="PANTHER" id="PTHR24388:SF38">
    <property type="entry name" value="PROTEIN SNAIL"/>
    <property type="match status" value="1"/>
</dbReference>
<evidence type="ECO:0000256" key="13">
    <source>
        <dbReference type="SAM" id="MobiDB-lite"/>
    </source>
</evidence>
<keyword evidence="4 12" id="KW-0863">Zinc-finger</keyword>
<feature type="region of interest" description="Disordered" evidence="13">
    <location>
        <begin position="173"/>
        <end position="244"/>
    </location>
</feature>
<evidence type="ECO:0000313" key="16">
    <source>
        <dbReference type="Proteomes" id="UP001162156"/>
    </source>
</evidence>
<evidence type="ECO:0000256" key="7">
    <source>
        <dbReference type="ARBA" id="ARBA00023242"/>
    </source>
</evidence>
<accession>A0AAV8ZUA5</accession>
<keyword evidence="3" id="KW-0677">Repeat</keyword>
<evidence type="ECO:0000256" key="9">
    <source>
        <dbReference type="ARBA" id="ARBA00064979"/>
    </source>
</evidence>
<feature type="compositionally biased region" description="Polar residues" evidence="13">
    <location>
        <begin position="178"/>
        <end position="192"/>
    </location>
</feature>
<dbReference type="FunFam" id="3.30.160.60:FF:000043">
    <property type="entry name" value="Scratch family zinc finger 2"/>
    <property type="match status" value="1"/>
</dbReference>
<reference evidence="15" key="1">
    <citation type="journal article" date="2023" name="Insect Mol. Biol.">
        <title>Genome sequencing provides insights into the evolution of gene families encoding plant cell wall-degrading enzymes in longhorned beetles.</title>
        <authorList>
            <person name="Shin N.R."/>
            <person name="Okamura Y."/>
            <person name="Kirsch R."/>
            <person name="Pauchet Y."/>
        </authorList>
    </citation>
    <scope>NUCLEOTIDE SEQUENCE</scope>
    <source>
        <strain evidence="15">RBIC_L_NR</strain>
    </source>
</reference>
<evidence type="ECO:0000256" key="3">
    <source>
        <dbReference type="ARBA" id="ARBA00022737"/>
    </source>
</evidence>
<keyword evidence="6" id="KW-0238">DNA-binding</keyword>
<feature type="non-terminal residue" evidence="15">
    <location>
        <position position="1"/>
    </location>
</feature>
<comment type="subcellular location">
    <subcellularLocation>
        <location evidence="1">Nucleus</location>
    </subcellularLocation>
</comment>
<protein>
    <recommendedName>
        <fullName evidence="10">Transcriptional repressor scratch 1</fullName>
    </recommendedName>
    <alternativeName>
        <fullName evidence="11">Scratch homolog 1 zinc finger protein</fullName>
    </alternativeName>
</protein>
<evidence type="ECO:0000256" key="5">
    <source>
        <dbReference type="ARBA" id="ARBA00022833"/>
    </source>
</evidence>
<dbReference type="GO" id="GO:0005634">
    <property type="term" value="C:nucleus"/>
    <property type="evidence" value="ECO:0007669"/>
    <property type="project" value="UniProtKB-SubCell"/>
</dbReference>
<dbReference type="Pfam" id="PF00096">
    <property type="entry name" value="zf-C2H2"/>
    <property type="match status" value="4"/>
</dbReference>
<dbReference type="GO" id="GO:0008270">
    <property type="term" value="F:zinc ion binding"/>
    <property type="evidence" value="ECO:0007669"/>
    <property type="project" value="UniProtKB-KW"/>
</dbReference>
<evidence type="ECO:0000313" key="15">
    <source>
        <dbReference type="EMBL" id="KAJ8970443.1"/>
    </source>
</evidence>
<dbReference type="PROSITE" id="PS00028">
    <property type="entry name" value="ZINC_FINGER_C2H2_1"/>
    <property type="match status" value="4"/>
</dbReference>
<keyword evidence="5" id="KW-0862">Zinc</keyword>
<evidence type="ECO:0000256" key="6">
    <source>
        <dbReference type="ARBA" id="ARBA00023125"/>
    </source>
</evidence>
<feature type="domain" description="C2H2-type" evidence="14">
    <location>
        <begin position="281"/>
        <end position="308"/>
    </location>
</feature>
<dbReference type="Proteomes" id="UP001162156">
    <property type="component" value="Unassembled WGS sequence"/>
</dbReference>
<dbReference type="GO" id="GO:0000981">
    <property type="term" value="F:DNA-binding transcription factor activity, RNA polymerase II-specific"/>
    <property type="evidence" value="ECO:0007669"/>
    <property type="project" value="TreeGrafter"/>
</dbReference>
<proteinExistence type="inferred from homology"/>
<feature type="compositionally biased region" description="Low complexity" evidence="13">
    <location>
        <begin position="221"/>
        <end position="240"/>
    </location>
</feature>
<dbReference type="AlphaFoldDB" id="A0AAV8ZUA5"/>
<feature type="domain" description="C2H2-type" evidence="14">
    <location>
        <begin position="312"/>
        <end position="334"/>
    </location>
</feature>
<dbReference type="SUPFAM" id="SSF57667">
    <property type="entry name" value="beta-beta-alpha zinc fingers"/>
    <property type="match status" value="3"/>
</dbReference>
<dbReference type="FunFam" id="3.30.160.60:FF:000145">
    <property type="entry name" value="Zinc finger protein 574"/>
    <property type="match status" value="1"/>
</dbReference>
<keyword evidence="16" id="KW-1185">Reference proteome</keyword>
<dbReference type="InterPro" id="IPR036236">
    <property type="entry name" value="Znf_C2H2_sf"/>
</dbReference>
<dbReference type="PROSITE" id="PS50157">
    <property type="entry name" value="ZINC_FINGER_C2H2_2"/>
    <property type="match status" value="5"/>
</dbReference>
<sequence length="442" mass="48461">YSQEFVPNGTVERVKSEDITGSDGGIPIFRTRSAEETEAAHDLLSLSQSLPPLPAPSVVMIHHTVPSEEDPPSPTHCYRPLSPDSLKSQISLAQNHELHNTTQVVVQTTTPVVVPCYTPPIVYVVQVPAAVPTPPTSECSSDAENLQICTVERLGQPGLQVLSEPVEDILILPLSPEPDSQSGQEVANTDASGQKLETVIASSHLNIPDRRKRKNKRTNKTNKTSKNNNDSCTSDNNIDSSGSEITTTSKTKFYKVVEDDPDEELDVEGFTDSDSSSKSRYVCGECGKQYATSSNLSRHKQTHRSLDSQSAKKCMTCGKAYVSMPALAMHLLTHKLAHSCGICGKQFSRPWLLQGHLRSHTGEKPYGCAHCGKAFADRSNLRAHMQTHSGDKNFSCSKCNKTFALKSYLNKHQESACMVWDAKIKSFKRLTVHAETQTITVD</sequence>
<dbReference type="Gene3D" id="3.30.160.60">
    <property type="entry name" value="Classic Zinc Finger"/>
    <property type="match status" value="4"/>
</dbReference>
<name>A0AAV8ZUA5_9CUCU</name>
<dbReference type="FunFam" id="3.30.160.60:FF:000169">
    <property type="entry name" value="transcriptional repressor scratch 2"/>
    <property type="match status" value="1"/>
</dbReference>
<dbReference type="InterPro" id="IPR050527">
    <property type="entry name" value="Snail/Krueppel_Znf"/>
</dbReference>
<dbReference type="GO" id="GO:0060562">
    <property type="term" value="P:epithelial tube morphogenesis"/>
    <property type="evidence" value="ECO:0007669"/>
    <property type="project" value="UniProtKB-ARBA"/>
</dbReference>
<keyword evidence="2" id="KW-0479">Metal-binding</keyword>
<comment type="caution">
    <text evidence="15">The sequence shown here is derived from an EMBL/GenBank/DDBJ whole genome shotgun (WGS) entry which is preliminary data.</text>
</comment>
<comment type="similarity">
    <text evidence="8">Belongs to the snail C2H2-type zinc-finger protein family.</text>
</comment>
<evidence type="ECO:0000256" key="4">
    <source>
        <dbReference type="ARBA" id="ARBA00022771"/>
    </source>
</evidence>
<evidence type="ECO:0000256" key="2">
    <source>
        <dbReference type="ARBA" id="ARBA00022723"/>
    </source>
</evidence>
<dbReference type="GO" id="GO:0055059">
    <property type="term" value="P:asymmetric neuroblast division"/>
    <property type="evidence" value="ECO:0007669"/>
    <property type="project" value="UniProtKB-ARBA"/>
</dbReference>
<dbReference type="InterPro" id="IPR013087">
    <property type="entry name" value="Znf_C2H2_type"/>
</dbReference>
<gene>
    <name evidence="15" type="ORF">NQ314_001238</name>
</gene>
<feature type="compositionally biased region" description="Basic residues" evidence="13">
    <location>
        <begin position="210"/>
        <end position="220"/>
    </location>
</feature>